<dbReference type="Pfam" id="PF00072">
    <property type="entry name" value="Response_reg"/>
    <property type="match status" value="1"/>
</dbReference>
<dbReference type="InterPro" id="IPR001789">
    <property type="entry name" value="Sig_transdc_resp-reg_receiver"/>
</dbReference>
<dbReference type="Gene3D" id="3.40.50.2300">
    <property type="match status" value="1"/>
</dbReference>
<dbReference type="Gene3D" id="1.10.10.10">
    <property type="entry name" value="Winged helix-like DNA-binding domain superfamily/Winged helix DNA-binding domain"/>
    <property type="match status" value="1"/>
</dbReference>
<dbReference type="Proteomes" id="UP001589748">
    <property type="component" value="Unassembled WGS sequence"/>
</dbReference>
<dbReference type="InterPro" id="IPR051271">
    <property type="entry name" value="2C-system_Tx_regulators"/>
</dbReference>
<protein>
    <recommendedName>
        <fullName evidence="9">Transcriptional regulatory protein</fullName>
    </recommendedName>
</protein>
<dbReference type="SMART" id="SM00448">
    <property type="entry name" value="REC"/>
    <property type="match status" value="1"/>
</dbReference>
<evidence type="ECO:0000313" key="12">
    <source>
        <dbReference type="EMBL" id="MFB9377526.1"/>
    </source>
</evidence>
<dbReference type="RefSeq" id="WP_380138970.1">
    <property type="nucleotide sequence ID" value="NZ_JBHLUI010000010.1"/>
</dbReference>
<dbReference type="InterPro" id="IPR036388">
    <property type="entry name" value="WH-like_DNA-bd_sf"/>
</dbReference>
<keyword evidence="4 9" id="KW-0902">Two-component regulatory system</keyword>
<dbReference type="InterPro" id="IPR005471">
    <property type="entry name" value="Tscrpt_reg_IclR_N"/>
</dbReference>
<keyword evidence="2 9" id="KW-0963">Cytoplasm</keyword>
<dbReference type="PANTHER" id="PTHR45526">
    <property type="entry name" value="TRANSCRIPTIONAL REGULATORY PROTEIN DPIA"/>
    <property type="match status" value="1"/>
</dbReference>
<evidence type="ECO:0000256" key="7">
    <source>
        <dbReference type="ARBA" id="ARBA00023159"/>
    </source>
</evidence>
<comment type="caution">
    <text evidence="12">The sequence shown here is derived from an EMBL/GenBank/DDBJ whole genome shotgun (WGS) entry which is preliminary data.</text>
</comment>
<name>A0ABV5LTW0_9ACTN</name>
<evidence type="ECO:0000259" key="11">
    <source>
        <dbReference type="PROSITE" id="PS50110"/>
    </source>
</evidence>
<dbReference type="Pfam" id="PF09339">
    <property type="entry name" value="HTH_IclR"/>
    <property type="match status" value="1"/>
</dbReference>
<sequence length="234" mass="24222">MNVRVLVVEDDPVLAAGHRRTVDAVAGFTVVAVAHNGRDALAAVGKQGVGGVDLVLLDMTLPDVDGLTVLRALRSAALPADVIAVTAARETAVVRQALSMGVVQYLLKPFTASALEDRLRAYARFRAEVARVAEAAGPGLDQQAIDAALAELRTTSAPARGVTSATLENVVAALREVDPAVGLSATEAATATGVSRGSARRYLEHLAGAGRVRREPRYGGSGRPELAYLPTAAL</sequence>
<evidence type="ECO:0000256" key="9">
    <source>
        <dbReference type="PIRNR" id="PIRNR006171"/>
    </source>
</evidence>
<proteinExistence type="predicted"/>
<accession>A0ABV5LTW0</accession>
<keyword evidence="5 9" id="KW-0805">Transcription regulation</keyword>
<keyword evidence="7 9" id="KW-0010">Activator</keyword>
<evidence type="ECO:0000256" key="1">
    <source>
        <dbReference type="ARBA" id="ARBA00004496"/>
    </source>
</evidence>
<dbReference type="EMBL" id="JBHMDM010000005">
    <property type="protein sequence ID" value="MFB9377526.1"/>
    <property type="molecule type" value="Genomic_DNA"/>
</dbReference>
<dbReference type="PROSITE" id="PS50110">
    <property type="entry name" value="RESPONSE_REGULATORY"/>
    <property type="match status" value="1"/>
</dbReference>
<evidence type="ECO:0000256" key="4">
    <source>
        <dbReference type="ARBA" id="ARBA00023012"/>
    </source>
</evidence>
<keyword evidence="3 10" id="KW-0597">Phosphoprotein</keyword>
<dbReference type="PIRSF" id="PIRSF006171">
    <property type="entry name" value="RR_citrat_malat"/>
    <property type="match status" value="1"/>
</dbReference>
<evidence type="ECO:0000256" key="3">
    <source>
        <dbReference type="ARBA" id="ARBA00022553"/>
    </source>
</evidence>
<evidence type="ECO:0000256" key="5">
    <source>
        <dbReference type="ARBA" id="ARBA00023015"/>
    </source>
</evidence>
<dbReference type="SUPFAM" id="SSF46785">
    <property type="entry name" value="Winged helix' DNA-binding domain"/>
    <property type="match status" value="1"/>
</dbReference>
<organism evidence="12 13">
    <name type="scientific">Kineococcus gynurae</name>
    <dbReference type="NCBI Taxonomy" id="452979"/>
    <lineage>
        <taxon>Bacteria</taxon>
        <taxon>Bacillati</taxon>
        <taxon>Actinomycetota</taxon>
        <taxon>Actinomycetes</taxon>
        <taxon>Kineosporiales</taxon>
        <taxon>Kineosporiaceae</taxon>
        <taxon>Kineococcus</taxon>
    </lineage>
</organism>
<feature type="modified residue" description="4-aspartylphosphate" evidence="10">
    <location>
        <position position="58"/>
    </location>
</feature>
<evidence type="ECO:0000313" key="13">
    <source>
        <dbReference type="Proteomes" id="UP001589748"/>
    </source>
</evidence>
<dbReference type="SUPFAM" id="SSF52172">
    <property type="entry name" value="CheY-like"/>
    <property type="match status" value="1"/>
</dbReference>
<evidence type="ECO:0000256" key="8">
    <source>
        <dbReference type="ARBA" id="ARBA00023163"/>
    </source>
</evidence>
<feature type="domain" description="Response regulatory" evidence="11">
    <location>
        <begin position="4"/>
        <end position="123"/>
    </location>
</feature>
<keyword evidence="6 9" id="KW-0238">DNA-binding</keyword>
<dbReference type="PANTHER" id="PTHR45526:SF1">
    <property type="entry name" value="TRANSCRIPTIONAL REGULATORY PROTEIN DCUR-RELATED"/>
    <property type="match status" value="1"/>
</dbReference>
<dbReference type="InterPro" id="IPR036390">
    <property type="entry name" value="WH_DNA-bd_sf"/>
</dbReference>
<dbReference type="InterPro" id="IPR024187">
    <property type="entry name" value="Sig_transdc_resp-reg_cit/mal"/>
</dbReference>
<reference evidence="12 13" key="1">
    <citation type="submission" date="2024-09" db="EMBL/GenBank/DDBJ databases">
        <authorList>
            <person name="Sun Q."/>
            <person name="Mori K."/>
        </authorList>
    </citation>
    <scope>NUCLEOTIDE SEQUENCE [LARGE SCALE GENOMIC DNA]</scope>
    <source>
        <strain evidence="12 13">TISTR 1856</strain>
    </source>
</reference>
<evidence type="ECO:0000256" key="6">
    <source>
        <dbReference type="ARBA" id="ARBA00023125"/>
    </source>
</evidence>
<evidence type="ECO:0000256" key="10">
    <source>
        <dbReference type="PROSITE-ProRule" id="PRU00169"/>
    </source>
</evidence>
<evidence type="ECO:0000256" key="2">
    <source>
        <dbReference type="ARBA" id="ARBA00022490"/>
    </source>
</evidence>
<keyword evidence="8 9" id="KW-0804">Transcription</keyword>
<dbReference type="InterPro" id="IPR011006">
    <property type="entry name" value="CheY-like_superfamily"/>
</dbReference>
<keyword evidence="13" id="KW-1185">Reference proteome</keyword>
<comment type="subcellular location">
    <subcellularLocation>
        <location evidence="1 9">Cytoplasm</location>
    </subcellularLocation>
</comment>
<gene>
    <name evidence="12" type="ORF">ACFFVI_11135</name>
</gene>